<dbReference type="Pfam" id="PF19809">
    <property type="entry name" value="DUF6292"/>
    <property type="match status" value="1"/>
</dbReference>
<evidence type="ECO:0000259" key="1">
    <source>
        <dbReference type="Pfam" id="PF19809"/>
    </source>
</evidence>
<dbReference type="AlphaFoldDB" id="A0A9Y2MXW3"/>
<dbReference type="InterPro" id="IPR046259">
    <property type="entry name" value="DUF6292"/>
</dbReference>
<reference evidence="2 3" key="1">
    <citation type="submission" date="2023-06" db="EMBL/GenBank/DDBJ databases">
        <authorList>
            <person name="Oyuntsetseg B."/>
            <person name="Kim S.B."/>
        </authorList>
    </citation>
    <scope>NUCLEOTIDE SEQUENCE [LARGE SCALE GENOMIC DNA]</scope>
    <source>
        <strain evidence="2 3">2-15</strain>
    </source>
</reference>
<dbReference type="EMBL" id="CP127294">
    <property type="protein sequence ID" value="WIX82781.1"/>
    <property type="molecule type" value="Genomic_DNA"/>
</dbReference>
<organism evidence="2 3">
    <name type="scientific">Amycolatopsis carbonis</name>
    <dbReference type="NCBI Taxonomy" id="715471"/>
    <lineage>
        <taxon>Bacteria</taxon>
        <taxon>Bacillati</taxon>
        <taxon>Actinomycetota</taxon>
        <taxon>Actinomycetes</taxon>
        <taxon>Pseudonocardiales</taxon>
        <taxon>Pseudonocardiaceae</taxon>
        <taxon>Amycolatopsis</taxon>
    </lineage>
</organism>
<gene>
    <name evidence="2" type="ORF">QRX50_19380</name>
</gene>
<protein>
    <submittedName>
        <fullName evidence="2">DUF6292 family protein</fullName>
    </submittedName>
</protein>
<sequence>MEPEYREGLVLRHYVDAVAEQVGVEAGAALCESGPRPSAYIALADSCSAWPERLLMLLWNGDEGWRLALEPDGPEEPVIIATWPRPLRPAPARVARRLRDALRDSAEVVAPAGDSA</sequence>
<dbReference type="RefSeq" id="WP_285973346.1">
    <property type="nucleotide sequence ID" value="NZ_CP127294.1"/>
</dbReference>
<name>A0A9Y2MXW3_9PSEU</name>
<accession>A0A9Y2MXW3</accession>
<evidence type="ECO:0000313" key="3">
    <source>
        <dbReference type="Proteomes" id="UP001236014"/>
    </source>
</evidence>
<evidence type="ECO:0000313" key="2">
    <source>
        <dbReference type="EMBL" id="WIX82781.1"/>
    </source>
</evidence>
<proteinExistence type="predicted"/>
<dbReference type="Proteomes" id="UP001236014">
    <property type="component" value="Chromosome"/>
</dbReference>
<keyword evidence="3" id="KW-1185">Reference proteome</keyword>
<feature type="domain" description="DUF6292" evidence="1">
    <location>
        <begin position="14"/>
        <end position="100"/>
    </location>
</feature>
<dbReference type="KEGG" id="acab:QRX50_19380"/>